<comment type="cofactor">
    <cofactor evidence="9">
        <name>Zn(2+)</name>
        <dbReference type="ChEBI" id="CHEBI:29105"/>
    </cofactor>
    <text evidence="9">Binds 1 zinc ion.</text>
</comment>
<gene>
    <name evidence="9 10" type="primary">ybeY</name>
    <name evidence="10" type="ORF">IQ247_03725</name>
</gene>
<dbReference type="PROSITE" id="PS01306">
    <property type="entry name" value="UPF0054"/>
    <property type="match status" value="1"/>
</dbReference>
<evidence type="ECO:0000256" key="4">
    <source>
        <dbReference type="ARBA" id="ARBA00022722"/>
    </source>
</evidence>
<evidence type="ECO:0000256" key="1">
    <source>
        <dbReference type="ARBA" id="ARBA00010875"/>
    </source>
</evidence>
<keyword evidence="9" id="KW-0963">Cytoplasm</keyword>
<dbReference type="NCBIfam" id="TIGR00043">
    <property type="entry name" value="rRNA maturation RNase YbeY"/>
    <property type="match status" value="1"/>
</dbReference>
<keyword evidence="8 9" id="KW-0862">Zinc</keyword>
<proteinExistence type="inferred from homology"/>
<feature type="binding site" evidence="9">
    <location>
        <position position="139"/>
    </location>
    <ligand>
        <name>Zn(2+)</name>
        <dbReference type="ChEBI" id="CHEBI:29105"/>
        <note>catalytic</note>
    </ligand>
</feature>
<evidence type="ECO:0000256" key="8">
    <source>
        <dbReference type="ARBA" id="ARBA00022833"/>
    </source>
</evidence>
<comment type="subcellular location">
    <subcellularLocation>
        <location evidence="9">Cytoplasm</location>
    </subcellularLocation>
</comment>
<evidence type="ECO:0000256" key="7">
    <source>
        <dbReference type="ARBA" id="ARBA00022801"/>
    </source>
</evidence>
<keyword evidence="11" id="KW-1185">Reference proteome</keyword>
<reference evidence="10" key="1">
    <citation type="submission" date="2020-10" db="EMBL/GenBank/DDBJ databases">
        <authorList>
            <person name="Castelo-Branco R."/>
            <person name="Eusebio N."/>
            <person name="Adriana R."/>
            <person name="Vieira A."/>
            <person name="Brugerolle De Fraissinette N."/>
            <person name="Rezende De Castro R."/>
            <person name="Schneider M.P."/>
            <person name="Vasconcelos V."/>
            <person name="Leao P.N."/>
        </authorList>
    </citation>
    <scope>NUCLEOTIDE SEQUENCE</scope>
    <source>
        <strain evidence="10">LEGE 06105</strain>
    </source>
</reference>
<name>A0A8J7F2I5_9CYAN</name>
<dbReference type="InterPro" id="IPR020549">
    <property type="entry name" value="YbeY_CS"/>
</dbReference>
<dbReference type="EC" id="3.1.-.-" evidence="9"/>
<dbReference type="GO" id="GO:0008270">
    <property type="term" value="F:zinc ion binding"/>
    <property type="evidence" value="ECO:0007669"/>
    <property type="project" value="UniProtKB-UniRule"/>
</dbReference>
<evidence type="ECO:0000313" key="11">
    <source>
        <dbReference type="Proteomes" id="UP000620559"/>
    </source>
</evidence>
<dbReference type="SUPFAM" id="SSF55486">
    <property type="entry name" value="Metalloproteases ('zincins'), catalytic domain"/>
    <property type="match status" value="1"/>
</dbReference>
<dbReference type="GO" id="GO:0006364">
    <property type="term" value="P:rRNA processing"/>
    <property type="evidence" value="ECO:0007669"/>
    <property type="project" value="UniProtKB-UniRule"/>
</dbReference>
<protein>
    <recommendedName>
        <fullName evidence="9">Endoribonuclease YbeY</fullName>
        <ecNumber evidence="9">3.1.-.-</ecNumber>
    </recommendedName>
</protein>
<dbReference type="GO" id="GO:0004222">
    <property type="term" value="F:metalloendopeptidase activity"/>
    <property type="evidence" value="ECO:0007669"/>
    <property type="project" value="InterPro"/>
</dbReference>
<evidence type="ECO:0000256" key="9">
    <source>
        <dbReference type="HAMAP-Rule" id="MF_00009"/>
    </source>
</evidence>
<keyword evidence="4 9" id="KW-0540">Nuclease</keyword>
<evidence type="ECO:0000313" key="10">
    <source>
        <dbReference type="EMBL" id="MBE9211835.1"/>
    </source>
</evidence>
<dbReference type="Proteomes" id="UP000620559">
    <property type="component" value="Unassembled WGS sequence"/>
</dbReference>
<dbReference type="PANTHER" id="PTHR46986">
    <property type="entry name" value="ENDORIBONUCLEASE YBEY, CHLOROPLASTIC"/>
    <property type="match status" value="1"/>
</dbReference>
<comment type="caution">
    <text evidence="10">The sequence shown here is derived from an EMBL/GenBank/DDBJ whole genome shotgun (WGS) entry which is preliminary data.</text>
</comment>
<dbReference type="EMBL" id="JADEWL010000007">
    <property type="protein sequence ID" value="MBE9211835.1"/>
    <property type="molecule type" value="Genomic_DNA"/>
</dbReference>
<dbReference type="GO" id="GO:0005737">
    <property type="term" value="C:cytoplasm"/>
    <property type="evidence" value="ECO:0007669"/>
    <property type="project" value="UniProtKB-SubCell"/>
</dbReference>
<keyword evidence="5 9" id="KW-0479">Metal-binding</keyword>
<dbReference type="Gene3D" id="3.40.390.30">
    <property type="entry name" value="Metalloproteases ('zincins'), catalytic domain"/>
    <property type="match status" value="1"/>
</dbReference>
<keyword evidence="3 9" id="KW-0698">rRNA processing</keyword>
<evidence type="ECO:0000256" key="2">
    <source>
        <dbReference type="ARBA" id="ARBA00022517"/>
    </source>
</evidence>
<dbReference type="PANTHER" id="PTHR46986:SF1">
    <property type="entry name" value="ENDORIBONUCLEASE YBEY, CHLOROPLASTIC"/>
    <property type="match status" value="1"/>
</dbReference>
<feature type="binding site" evidence="9">
    <location>
        <position position="135"/>
    </location>
    <ligand>
        <name>Zn(2+)</name>
        <dbReference type="ChEBI" id="CHEBI:29105"/>
        <note>catalytic</note>
    </ligand>
</feature>
<keyword evidence="6 9" id="KW-0255">Endonuclease</keyword>
<dbReference type="AlphaFoldDB" id="A0A8J7F2I5"/>
<dbReference type="HAMAP" id="MF_00009">
    <property type="entry name" value="Endoribonucl_YbeY"/>
    <property type="match status" value="1"/>
</dbReference>
<evidence type="ECO:0000256" key="5">
    <source>
        <dbReference type="ARBA" id="ARBA00022723"/>
    </source>
</evidence>
<evidence type="ECO:0000256" key="6">
    <source>
        <dbReference type="ARBA" id="ARBA00022759"/>
    </source>
</evidence>
<dbReference type="RefSeq" id="WP_193917179.1">
    <property type="nucleotide sequence ID" value="NZ_JADEWL010000007.1"/>
</dbReference>
<dbReference type="Pfam" id="PF02130">
    <property type="entry name" value="YbeY"/>
    <property type="match status" value="1"/>
</dbReference>
<sequence>MDKRLSVQVYVQNYYEQSSLKEGVGNGDEYWENWFCQWVNILQSDIPQAPSYEIGLRLTDDSEIQTLNSQYRDQDKPTDVLAFAALEVDSPDITETDDSEPLYLGDIIVSVDTAQKQAIQQGHSLKTELAWLTSHGLLHLMGWDHPDEESLQRMMEKQVMLLKTLGIDINIE</sequence>
<keyword evidence="7 9" id="KW-0378">Hydrolase</keyword>
<comment type="function">
    <text evidence="9">Single strand-specific metallo-endoribonuclease involved in late-stage 70S ribosome quality control and in maturation of the 3' terminus of the 16S rRNA.</text>
</comment>
<feature type="binding site" evidence="9">
    <location>
        <position position="145"/>
    </location>
    <ligand>
        <name>Zn(2+)</name>
        <dbReference type="ChEBI" id="CHEBI:29105"/>
        <note>catalytic</note>
    </ligand>
</feature>
<accession>A0A8J7F2I5</accession>
<evidence type="ECO:0000256" key="3">
    <source>
        <dbReference type="ARBA" id="ARBA00022552"/>
    </source>
</evidence>
<dbReference type="GO" id="GO:0004521">
    <property type="term" value="F:RNA endonuclease activity"/>
    <property type="evidence" value="ECO:0007669"/>
    <property type="project" value="UniProtKB-UniRule"/>
</dbReference>
<comment type="similarity">
    <text evidence="1 9">Belongs to the endoribonuclease YbeY family.</text>
</comment>
<dbReference type="InterPro" id="IPR023091">
    <property type="entry name" value="MetalPrtase_cat_dom_sf_prd"/>
</dbReference>
<organism evidence="10 11">
    <name type="scientific">Plectonema cf. radiosum LEGE 06105</name>
    <dbReference type="NCBI Taxonomy" id="945769"/>
    <lineage>
        <taxon>Bacteria</taxon>
        <taxon>Bacillati</taxon>
        <taxon>Cyanobacteriota</taxon>
        <taxon>Cyanophyceae</taxon>
        <taxon>Oscillatoriophycideae</taxon>
        <taxon>Oscillatoriales</taxon>
        <taxon>Microcoleaceae</taxon>
        <taxon>Plectonema</taxon>
    </lineage>
</organism>
<keyword evidence="2 9" id="KW-0690">Ribosome biogenesis</keyword>
<dbReference type="InterPro" id="IPR002036">
    <property type="entry name" value="YbeY"/>
</dbReference>